<dbReference type="SUPFAM" id="SSF56349">
    <property type="entry name" value="DNA breaking-rejoining enzymes"/>
    <property type="match status" value="1"/>
</dbReference>
<dbReference type="PROSITE" id="PS51898">
    <property type="entry name" value="TYR_RECOMBINASE"/>
    <property type="match status" value="1"/>
</dbReference>
<reference evidence="3" key="1">
    <citation type="submission" date="2019-08" db="EMBL/GenBank/DDBJ databases">
        <title>The genome of the North American firefly Photinus pyralis.</title>
        <authorList>
            <consortium name="Photinus pyralis genome working group"/>
            <person name="Fallon T.R."/>
            <person name="Sander Lower S.E."/>
            <person name="Weng J.-K."/>
        </authorList>
    </citation>
    <scope>NUCLEOTIDE SEQUENCE</scope>
    <source>
        <strain evidence="3">TRF0915ILg1</strain>
        <tissue evidence="3">Whole body</tissue>
    </source>
</reference>
<dbReference type="Proteomes" id="UP000801492">
    <property type="component" value="Unassembled WGS sequence"/>
</dbReference>
<name>A0A8K0CFF1_IGNLU</name>
<dbReference type="GO" id="GO:0003677">
    <property type="term" value="F:DNA binding"/>
    <property type="evidence" value="ECO:0007669"/>
    <property type="project" value="InterPro"/>
</dbReference>
<evidence type="ECO:0000259" key="2">
    <source>
        <dbReference type="PROSITE" id="PS51898"/>
    </source>
</evidence>
<feature type="domain" description="Tyr recombinase" evidence="2">
    <location>
        <begin position="1"/>
        <end position="134"/>
    </location>
</feature>
<dbReference type="OrthoDB" id="6760274at2759"/>
<sequence length="134" mass="15083">MGIMGACLAQELHNMQIENLKDLNEAFFVTIPNTKTKIVRTFTVTDNFYIICKKYLHLRPAGVPSQAFFLNCQKGRCSTQRIGINKFGVMAKEVTTYLKLPNPELFTGHTFRRSFVTLLIDGGGNITDLKRHGG</sequence>
<protein>
    <recommendedName>
        <fullName evidence="2">Tyr recombinase domain-containing protein</fullName>
    </recommendedName>
</protein>
<gene>
    <name evidence="3" type="ORF">ILUMI_19829</name>
</gene>
<dbReference type="InterPro" id="IPR011010">
    <property type="entry name" value="DNA_brk_join_enz"/>
</dbReference>
<dbReference type="AlphaFoldDB" id="A0A8K0CFF1"/>
<proteinExistence type="predicted"/>
<dbReference type="GO" id="GO:0006310">
    <property type="term" value="P:DNA recombination"/>
    <property type="evidence" value="ECO:0007669"/>
    <property type="project" value="UniProtKB-KW"/>
</dbReference>
<organism evidence="3 4">
    <name type="scientific">Ignelater luminosus</name>
    <name type="common">Cucubano</name>
    <name type="synonym">Pyrophorus luminosus</name>
    <dbReference type="NCBI Taxonomy" id="2038154"/>
    <lineage>
        <taxon>Eukaryota</taxon>
        <taxon>Metazoa</taxon>
        <taxon>Ecdysozoa</taxon>
        <taxon>Arthropoda</taxon>
        <taxon>Hexapoda</taxon>
        <taxon>Insecta</taxon>
        <taxon>Pterygota</taxon>
        <taxon>Neoptera</taxon>
        <taxon>Endopterygota</taxon>
        <taxon>Coleoptera</taxon>
        <taxon>Polyphaga</taxon>
        <taxon>Elateriformia</taxon>
        <taxon>Elateroidea</taxon>
        <taxon>Elateridae</taxon>
        <taxon>Agrypninae</taxon>
        <taxon>Pyrophorini</taxon>
        <taxon>Ignelater</taxon>
    </lineage>
</organism>
<keyword evidence="1" id="KW-0233">DNA recombination</keyword>
<dbReference type="EMBL" id="VTPC01088023">
    <property type="protein sequence ID" value="KAF2886344.1"/>
    <property type="molecule type" value="Genomic_DNA"/>
</dbReference>
<dbReference type="GO" id="GO:0015074">
    <property type="term" value="P:DNA integration"/>
    <property type="evidence" value="ECO:0007669"/>
    <property type="project" value="InterPro"/>
</dbReference>
<evidence type="ECO:0000313" key="3">
    <source>
        <dbReference type="EMBL" id="KAF2886344.1"/>
    </source>
</evidence>
<accession>A0A8K0CFF1</accession>
<keyword evidence="4" id="KW-1185">Reference proteome</keyword>
<evidence type="ECO:0000256" key="1">
    <source>
        <dbReference type="ARBA" id="ARBA00023172"/>
    </source>
</evidence>
<dbReference type="InterPro" id="IPR013762">
    <property type="entry name" value="Integrase-like_cat_sf"/>
</dbReference>
<dbReference type="InterPro" id="IPR002104">
    <property type="entry name" value="Integrase_catalytic"/>
</dbReference>
<comment type="caution">
    <text evidence="3">The sequence shown here is derived from an EMBL/GenBank/DDBJ whole genome shotgun (WGS) entry which is preliminary data.</text>
</comment>
<evidence type="ECO:0000313" key="4">
    <source>
        <dbReference type="Proteomes" id="UP000801492"/>
    </source>
</evidence>
<dbReference type="Gene3D" id="1.10.443.10">
    <property type="entry name" value="Intergrase catalytic core"/>
    <property type="match status" value="1"/>
</dbReference>